<feature type="compositionally biased region" description="Low complexity" evidence="1">
    <location>
        <begin position="98"/>
        <end position="111"/>
    </location>
</feature>
<proteinExistence type="predicted"/>
<feature type="compositionally biased region" description="Low complexity" evidence="1">
    <location>
        <begin position="233"/>
        <end position="242"/>
    </location>
</feature>
<reference evidence="2" key="1">
    <citation type="submission" date="2020-03" db="EMBL/GenBank/DDBJ databases">
        <authorList>
            <person name="Weist P."/>
        </authorList>
    </citation>
    <scope>NUCLEOTIDE SEQUENCE</scope>
</reference>
<accession>A0A9N7UMX7</accession>
<gene>
    <name evidence="2" type="ORF">PLEPLA_LOCUS21462</name>
</gene>
<dbReference type="EMBL" id="CADEAL010001557">
    <property type="protein sequence ID" value="CAB1433372.1"/>
    <property type="molecule type" value="Genomic_DNA"/>
</dbReference>
<evidence type="ECO:0000313" key="2">
    <source>
        <dbReference type="EMBL" id="CAB1433372.1"/>
    </source>
</evidence>
<organism evidence="2 3">
    <name type="scientific">Pleuronectes platessa</name>
    <name type="common">European plaice</name>
    <dbReference type="NCBI Taxonomy" id="8262"/>
    <lineage>
        <taxon>Eukaryota</taxon>
        <taxon>Metazoa</taxon>
        <taxon>Chordata</taxon>
        <taxon>Craniata</taxon>
        <taxon>Vertebrata</taxon>
        <taxon>Euteleostomi</taxon>
        <taxon>Actinopterygii</taxon>
        <taxon>Neopterygii</taxon>
        <taxon>Teleostei</taxon>
        <taxon>Neoteleostei</taxon>
        <taxon>Acanthomorphata</taxon>
        <taxon>Carangaria</taxon>
        <taxon>Pleuronectiformes</taxon>
        <taxon>Pleuronectoidei</taxon>
        <taxon>Pleuronectidae</taxon>
        <taxon>Pleuronectes</taxon>
    </lineage>
</organism>
<feature type="region of interest" description="Disordered" evidence="1">
    <location>
        <begin position="167"/>
        <end position="204"/>
    </location>
</feature>
<keyword evidence="3" id="KW-1185">Reference proteome</keyword>
<dbReference type="AlphaFoldDB" id="A0A9N7UMX7"/>
<name>A0A9N7UMX7_PLEPL</name>
<comment type="caution">
    <text evidence="2">The sequence shown here is derived from an EMBL/GenBank/DDBJ whole genome shotgun (WGS) entry which is preliminary data.</text>
</comment>
<sequence>MGPPGLGVPPHRRLRSLFCRSTAVLPANTHNSAASEVHTFTDILTSNRAPAATLCPRGSEDLQSSTALDDPQRRADRSGTWSGKQDRQLLSHIWPPAGVSGRSVGRQGRSVTPLQTSQDPAIKEKQHQKRRKRSYRVKVDCAGTRAAASLTETDARLSERLQSLDLTDDREKDSNQQLWSGCSGVTGLGRTDPAASHRTDRRPHFLPPIRQSDSLLHVALLLPENSPPPSPCTFPEAPVLSLPVPPLRPITSRRK</sequence>
<feature type="region of interest" description="Disordered" evidence="1">
    <location>
        <begin position="52"/>
        <end position="133"/>
    </location>
</feature>
<dbReference type="Proteomes" id="UP001153269">
    <property type="component" value="Unassembled WGS sequence"/>
</dbReference>
<evidence type="ECO:0000256" key="1">
    <source>
        <dbReference type="SAM" id="MobiDB-lite"/>
    </source>
</evidence>
<evidence type="ECO:0000313" key="3">
    <source>
        <dbReference type="Proteomes" id="UP001153269"/>
    </source>
</evidence>
<feature type="region of interest" description="Disordered" evidence="1">
    <location>
        <begin position="225"/>
        <end position="255"/>
    </location>
</feature>
<protein>
    <submittedName>
        <fullName evidence="2">Uncharacterized protein</fullName>
    </submittedName>
</protein>